<name>A0ABS2QK60_9BACI</name>
<dbReference type="Gene3D" id="3.40.50.300">
    <property type="entry name" value="P-loop containing nucleotide triphosphate hydrolases"/>
    <property type="match status" value="2"/>
</dbReference>
<dbReference type="GO" id="GO:0005524">
    <property type="term" value="F:ATP binding"/>
    <property type="evidence" value="ECO:0007669"/>
    <property type="project" value="UniProtKB-KW"/>
</dbReference>
<evidence type="ECO:0000313" key="10">
    <source>
        <dbReference type="EMBL" id="MBM7693492.1"/>
    </source>
</evidence>
<dbReference type="SUPFAM" id="SSF52540">
    <property type="entry name" value="P-loop containing nucleoside triphosphate hydrolases"/>
    <property type="match status" value="2"/>
</dbReference>
<dbReference type="Pfam" id="PF00005">
    <property type="entry name" value="ABC_tran"/>
    <property type="match status" value="2"/>
</dbReference>
<reference evidence="10 11" key="1">
    <citation type="submission" date="2021-01" db="EMBL/GenBank/DDBJ databases">
        <title>Genomic Encyclopedia of Type Strains, Phase IV (KMG-IV): sequencing the most valuable type-strain genomes for metagenomic binning, comparative biology and taxonomic classification.</title>
        <authorList>
            <person name="Goeker M."/>
        </authorList>
    </citation>
    <scope>NUCLEOTIDE SEQUENCE [LARGE SCALE GENOMIC DNA]</scope>
    <source>
        <strain evidence="10 11">DSM 105482</strain>
    </source>
</reference>
<evidence type="ECO:0000256" key="3">
    <source>
        <dbReference type="ARBA" id="ARBA00022597"/>
    </source>
</evidence>
<dbReference type="CDD" id="cd03216">
    <property type="entry name" value="ABC_Carb_Monos_I"/>
    <property type="match status" value="1"/>
</dbReference>
<sequence length="504" mass="56508">MSVNPFVTMSNIEKSFNGVPVLKSVTLKVQKGEIHALLGENGAGKSTLMNILGGVHQPDNGFIMMNGKEVKMNNPRVSQDQGISFIHQELNVVSDLRVYENMFLGAELKNKIGFLKVEEMCRQTSNVLSQLGVSINPKEYVRNLDTSYKQLIEIAKALLHKSSLIIMDEPTSSLAEHEVKRLFKLMKNLKKSGVSIIYISHKLKEIKEVCDRYTVLRDGEVVGTGSMKDENLETITRLMVGKSISEDRFMHDHSLGPVLLEVSNLTSEGLFNNINFTLRKGEILGFTGLAGDGRTELFESLFGYRKKYTGKVKINNQLVKIDHPSKAIKAGIGLVPKDRKENGIIKDLSVVHNMSLASMRNFEKTGLIQEKAEHQKFQYYKEKLNIKVHNPRITIDKLSGGNQQKVIIAKWLEVNPDIIIFDNPTQGIDVGAKQEIYHHINELVEQGKAIIILSSEAPEVLKVCHNIYVMYQGEITARLKGEEATEDEIMSYATGSKREAEKIG</sequence>
<evidence type="ECO:0000313" key="11">
    <source>
        <dbReference type="Proteomes" id="UP000823486"/>
    </source>
</evidence>
<comment type="caution">
    <text evidence="10">The sequence shown here is derived from an EMBL/GenBank/DDBJ whole genome shotgun (WGS) entry which is preliminary data.</text>
</comment>
<feature type="domain" description="ABC transporter" evidence="9">
    <location>
        <begin position="250"/>
        <end position="497"/>
    </location>
</feature>
<evidence type="ECO:0000256" key="2">
    <source>
        <dbReference type="ARBA" id="ARBA00022475"/>
    </source>
</evidence>
<dbReference type="InterPro" id="IPR003593">
    <property type="entry name" value="AAA+_ATPase"/>
</dbReference>
<dbReference type="InterPro" id="IPR050107">
    <property type="entry name" value="ABC_carbohydrate_import_ATPase"/>
</dbReference>
<dbReference type="PROSITE" id="PS00211">
    <property type="entry name" value="ABC_TRANSPORTER_1"/>
    <property type="match status" value="1"/>
</dbReference>
<dbReference type="PROSITE" id="PS50893">
    <property type="entry name" value="ABC_TRANSPORTER_2"/>
    <property type="match status" value="2"/>
</dbReference>
<dbReference type="CDD" id="cd03215">
    <property type="entry name" value="ABC_Carb_Monos_II"/>
    <property type="match status" value="1"/>
</dbReference>
<dbReference type="InterPro" id="IPR027417">
    <property type="entry name" value="P-loop_NTPase"/>
</dbReference>
<dbReference type="Proteomes" id="UP000823486">
    <property type="component" value="Unassembled WGS sequence"/>
</dbReference>
<evidence type="ECO:0000256" key="7">
    <source>
        <dbReference type="ARBA" id="ARBA00022967"/>
    </source>
</evidence>
<keyword evidence="11" id="KW-1185">Reference proteome</keyword>
<keyword evidence="6 10" id="KW-0067">ATP-binding</keyword>
<dbReference type="InterPro" id="IPR003439">
    <property type="entry name" value="ABC_transporter-like_ATP-bd"/>
</dbReference>
<dbReference type="RefSeq" id="WP_204544255.1">
    <property type="nucleotide sequence ID" value="NZ_JAFBFI010000013.1"/>
</dbReference>
<keyword evidence="5" id="KW-0547">Nucleotide-binding</keyword>
<keyword evidence="3" id="KW-0762">Sugar transport</keyword>
<dbReference type="PANTHER" id="PTHR43790">
    <property type="entry name" value="CARBOHYDRATE TRANSPORT ATP-BINDING PROTEIN MG119-RELATED"/>
    <property type="match status" value="1"/>
</dbReference>
<dbReference type="EMBL" id="JAFBFI010000013">
    <property type="protein sequence ID" value="MBM7693492.1"/>
    <property type="molecule type" value="Genomic_DNA"/>
</dbReference>
<accession>A0ABS2QK60</accession>
<keyword evidence="1" id="KW-0813">Transport</keyword>
<keyword evidence="2" id="KW-1003">Cell membrane</keyword>
<dbReference type="SMART" id="SM00382">
    <property type="entry name" value="AAA"/>
    <property type="match status" value="2"/>
</dbReference>
<keyword evidence="4" id="KW-0677">Repeat</keyword>
<gene>
    <name evidence="10" type="ORF">JOC77_002932</name>
</gene>
<keyword evidence="7" id="KW-1278">Translocase</keyword>
<evidence type="ECO:0000259" key="9">
    <source>
        <dbReference type="PROSITE" id="PS50893"/>
    </source>
</evidence>
<keyword evidence="8" id="KW-0472">Membrane</keyword>
<evidence type="ECO:0000256" key="8">
    <source>
        <dbReference type="ARBA" id="ARBA00023136"/>
    </source>
</evidence>
<evidence type="ECO:0000256" key="4">
    <source>
        <dbReference type="ARBA" id="ARBA00022737"/>
    </source>
</evidence>
<protein>
    <submittedName>
        <fullName evidence="10">Ribose transport system ATP-binding protein</fullName>
    </submittedName>
</protein>
<dbReference type="InterPro" id="IPR017871">
    <property type="entry name" value="ABC_transporter-like_CS"/>
</dbReference>
<dbReference type="PANTHER" id="PTHR43790:SF3">
    <property type="entry name" value="D-ALLOSE IMPORT ATP-BINDING PROTEIN ALSA-RELATED"/>
    <property type="match status" value="1"/>
</dbReference>
<evidence type="ECO:0000256" key="6">
    <source>
        <dbReference type="ARBA" id="ARBA00022840"/>
    </source>
</evidence>
<evidence type="ECO:0000256" key="5">
    <source>
        <dbReference type="ARBA" id="ARBA00022741"/>
    </source>
</evidence>
<organism evidence="10 11">
    <name type="scientific">Peribacillus deserti</name>
    <dbReference type="NCBI Taxonomy" id="673318"/>
    <lineage>
        <taxon>Bacteria</taxon>
        <taxon>Bacillati</taxon>
        <taxon>Bacillota</taxon>
        <taxon>Bacilli</taxon>
        <taxon>Bacillales</taxon>
        <taxon>Bacillaceae</taxon>
        <taxon>Peribacillus</taxon>
    </lineage>
</organism>
<feature type="domain" description="ABC transporter" evidence="9">
    <location>
        <begin position="7"/>
        <end position="243"/>
    </location>
</feature>
<evidence type="ECO:0000256" key="1">
    <source>
        <dbReference type="ARBA" id="ARBA00022448"/>
    </source>
</evidence>
<proteinExistence type="predicted"/>